<organism evidence="1 2">
    <name type="scientific">Pseudomonas syringae pv. tomato</name>
    <dbReference type="NCBI Taxonomy" id="323"/>
    <lineage>
        <taxon>Bacteria</taxon>
        <taxon>Pseudomonadati</taxon>
        <taxon>Pseudomonadota</taxon>
        <taxon>Gammaproteobacteria</taxon>
        <taxon>Pseudomonadales</taxon>
        <taxon>Pseudomonadaceae</taxon>
        <taxon>Pseudomonas</taxon>
    </lineage>
</organism>
<protein>
    <submittedName>
        <fullName evidence="1">Glycosaminoglycan attachment site</fullName>
    </submittedName>
</protein>
<gene>
    <name evidence="1" type="ORF">DAPPPG215_23780</name>
</gene>
<evidence type="ECO:0000313" key="1">
    <source>
        <dbReference type="EMBL" id="CAI8961175.1"/>
    </source>
</evidence>
<reference evidence="1" key="1">
    <citation type="submission" date="2023-03" db="EMBL/GenBank/DDBJ databases">
        <authorList>
            <person name="Pothier F. J."/>
        </authorList>
    </citation>
    <scope>NUCLEOTIDE SEQUENCE</scope>
    <source>
        <strain evidence="1">DAPP-PG 215</strain>
    </source>
</reference>
<sequence>MDLLTPLFDDEKLHQHFKTISDGRVGRNYQCDEILRCLEGFPDRNNKFVKEFQTTFNSIFWEVYLYMAFREYGFSLDMGSCRA</sequence>
<proteinExistence type="predicted"/>
<dbReference type="RefSeq" id="WP_007243808.1">
    <property type="nucleotide sequence ID" value="NZ_JAIFYB010000028.1"/>
</dbReference>
<evidence type="ECO:0000313" key="2">
    <source>
        <dbReference type="Proteomes" id="UP001177000"/>
    </source>
</evidence>
<name>A0AAQ0N8Q5_PSEUB</name>
<dbReference type="EMBL" id="OX458335">
    <property type="protein sequence ID" value="CAI8961175.1"/>
    <property type="molecule type" value="Genomic_DNA"/>
</dbReference>
<dbReference type="Proteomes" id="UP001177000">
    <property type="component" value="Chromosome"/>
</dbReference>
<dbReference type="AlphaFoldDB" id="A0AAQ0N8Q5"/>
<accession>A0AAQ0N8Q5</accession>